<feature type="compositionally biased region" description="Basic and acidic residues" evidence="1">
    <location>
        <begin position="31"/>
        <end position="77"/>
    </location>
</feature>
<evidence type="ECO:0000256" key="1">
    <source>
        <dbReference type="SAM" id="MobiDB-lite"/>
    </source>
</evidence>
<sequence>MQIHFPVNSNKALVLHARLSANHLHYTIRNVSEHHHEHHEEAGHGHDNKEHCKSSEHCVKDCHDKEGAGHGSHDKPQHCGTGCHKPGSGKDHGGH</sequence>
<proteinExistence type="predicted"/>
<dbReference type="Proteomes" id="UP000279833">
    <property type="component" value="Unassembled WGS sequence"/>
</dbReference>
<gene>
    <name evidence="2" type="ORF">SCUD_LOCUS2101</name>
</gene>
<name>A0A183JHC7_9TREM</name>
<reference evidence="2 3" key="2">
    <citation type="submission" date="2018-11" db="EMBL/GenBank/DDBJ databases">
        <authorList>
            <consortium name="Pathogen Informatics"/>
        </authorList>
    </citation>
    <scope>NUCLEOTIDE SEQUENCE [LARGE SCALE GENOMIC DNA]</scope>
    <source>
        <strain evidence="2">Dakar</strain>
        <strain evidence="3">Dakar, Senegal</strain>
    </source>
</reference>
<reference evidence="4" key="1">
    <citation type="submission" date="2016-06" db="UniProtKB">
        <authorList>
            <consortium name="WormBaseParasite"/>
        </authorList>
    </citation>
    <scope>IDENTIFICATION</scope>
</reference>
<dbReference type="AlphaFoldDB" id="A0A183JHC7"/>
<evidence type="ECO:0000313" key="3">
    <source>
        <dbReference type="Proteomes" id="UP000279833"/>
    </source>
</evidence>
<protein>
    <submittedName>
        <fullName evidence="4">Cobalt transporter</fullName>
    </submittedName>
</protein>
<evidence type="ECO:0000313" key="4">
    <source>
        <dbReference type="WBParaSite" id="SCUD_0000210001-mRNA-1"/>
    </source>
</evidence>
<dbReference type="EMBL" id="UZAK01001907">
    <property type="protein sequence ID" value="VDO72151.1"/>
    <property type="molecule type" value="Genomic_DNA"/>
</dbReference>
<accession>A0A183JHC7</accession>
<dbReference type="WBParaSite" id="SCUD_0000210001-mRNA-1">
    <property type="protein sequence ID" value="SCUD_0000210001-mRNA-1"/>
    <property type="gene ID" value="SCUD_0000210001"/>
</dbReference>
<feature type="region of interest" description="Disordered" evidence="1">
    <location>
        <begin position="30"/>
        <end position="95"/>
    </location>
</feature>
<keyword evidence="3" id="KW-1185">Reference proteome</keyword>
<evidence type="ECO:0000313" key="2">
    <source>
        <dbReference type="EMBL" id="VDO72151.1"/>
    </source>
</evidence>
<organism evidence="4">
    <name type="scientific">Schistosoma curassoni</name>
    <dbReference type="NCBI Taxonomy" id="6186"/>
    <lineage>
        <taxon>Eukaryota</taxon>
        <taxon>Metazoa</taxon>
        <taxon>Spiralia</taxon>
        <taxon>Lophotrochozoa</taxon>
        <taxon>Platyhelminthes</taxon>
        <taxon>Trematoda</taxon>
        <taxon>Digenea</taxon>
        <taxon>Strigeidida</taxon>
        <taxon>Schistosomatoidea</taxon>
        <taxon>Schistosomatidae</taxon>
        <taxon>Schistosoma</taxon>
    </lineage>
</organism>